<reference evidence="1 2" key="1">
    <citation type="submission" date="2019-08" db="EMBL/GenBank/DDBJ databases">
        <title>Selenomonas sp. mPRGC5 and Selenomonas sp. mPRGC8 isolated from ruminal fluid of dairy goat (Capra hircus).</title>
        <authorList>
            <person name="Poothong S."/>
            <person name="Nuengjamnong C."/>
            <person name="Tanasupawat S."/>
        </authorList>
    </citation>
    <scope>NUCLEOTIDE SEQUENCE [LARGE SCALE GENOMIC DNA]</scope>
    <source>
        <strain evidence="2">mPRGC8</strain>
    </source>
</reference>
<dbReference type="AlphaFoldDB" id="A0A5D6WRL4"/>
<accession>A0A5D6WRL4</accession>
<evidence type="ECO:0000313" key="2">
    <source>
        <dbReference type="Proteomes" id="UP000322783"/>
    </source>
</evidence>
<dbReference type="EMBL" id="VTOZ01000005">
    <property type="protein sequence ID" value="TYZ29952.1"/>
    <property type="molecule type" value="Genomic_DNA"/>
</dbReference>
<dbReference type="InterPro" id="IPR027417">
    <property type="entry name" value="P-loop_NTPase"/>
</dbReference>
<proteinExistence type="predicted"/>
<evidence type="ECO:0008006" key="3">
    <source>
        <dbReference type="Google" id="ProtNLM"/>
    </source>
</evidence>
<dbReference type="Proteomes" id="UP000322783">
    <property type="component" value="Unassembled WGS sequence"/>
</dbReference>
<organism evidence="1 2">
    <name type="scientific">Selenomonas caprae</name>
    <dbReference type="NCBI Taxonomy" id="2606905"/>
    <lineage>
        <taxon>Bacteria</taxon>
        <taxon>Bacillati</taxon>
        <taxon>Bacillota</taxon>
        <taxon>Negativicutes</taxon>
        <taxon>Selenomonadales</taxon>
        <taxon>Selenomonadaceae</taxon>
        <taxon>Selenomonas</taxon>
    </lineage>
</organism>
<evidence type="ECO:0000313" key="1">
    <source>
        <dbReference type="EMBL" id="TYZ29952.1"/>
    </source>
</evidence>
<protein>
    <recommendedName>
        <fullName evidence="3">Sulfotransferase</fullName>
    </recommendedName>
</protein>
<comment type="caution">
    <text evidence="1">The sequence shown here is derived from an EMBL/GenBank/DDBJ whole genome shotgun (WGS) entry which is preliminary data.</text>
</comment>
<dbReference type="SUPFAM" id="SSF52540">
    <property type="entry name" value="P-loop containing nucleoside triphosphate hydrolases"/>
    <property type="match status" value="1"/>
</dbReference>
<keyword evidence="2" id="KW-1185">Reference proteome</keyword>
<dbReference type="RefSeq" id="WP_149188511.1">
    <property type="nucleotide sequence ID" value="NZ_VTOZ01000005.1"/>
</dbReference>
<gene>
    <name evidence="1" type="ORF">FZ041_03285</name>
</gene>
<dbReference type="Gene3D" id="3.40.50.300">
    <property type="entry name" value="P-loop containing nucleotide triphosphate hydrolases"/>
    <property type="match status" value="1"/>
</dbReference>
<name>A0A5D6WRL4_9FIRM</name>
<sequence>MSINKRCYVPVLGYGWSGSSAVVDFLREFSVTWEPGIEFRLIKDPCGLMDLKYNIIDRWEPLNVDVAIKNFLWFAYHLSVQSGRFKLVNGLGYESVWGDKFLEITNDFIKRLSPFQYDSNWHYLEFQKSKSTILYNKIKHKLWPASRNIMPKLFYAQCEEEEFCRWCREYIDSLMACIVSEDKNYIILDQAVPVQNIEVAKDYFSEYKVIVAERDPRDQYVDLIDSNMLIGADIKKTHDVKKFIDWFLPYRKNQHRFKKMENVKFICFEQLVLDYEKTSNEIMDFLGLEESQHIGKQTRFKPEISAKNIGLWKKYPYQDEIKYIEEKLQAYIHD</sequence>